<dbReference type="Gene3D" id="3.30.70.100">
    <property type="match status" value="1"/>
</dbReference>
<dbReference type="InterPro" id="IPR007138">
    <property type="entry name" value="ABM_dom"/>
</dbReference>
<name>A0A6J4VF35_9BACT</name>
<sequence length="106" mass="11824">MVKLDPSDGYATLINTFEVEPDEVVALTRILEDATETMRRMPGFISANLHVSRDRTRVVNYAQWVSGDDMQAMLRHPDAQPHLKAAADVAKSFEPVLYTLEFSSGA</sequence>
<organism evidence="2">
    <name type="scientific">uncultured Thermomicrobiales bacterium</name>
    <dbReference type="NCBI Taxonomy" id="1645740"/>
    <lineage>
        <taxon>Bacteria</taxon>
        <taxon>Pseudomonadati</taxon>
        <taxon>Thermomicrobiota</taxon>
        <taxon>Thermomicrobia</taxon>
        <taxon>Thermomicrobiales</taxon>
        <taxon>environmental samples</taxon>
    </lineage>
</organism>
<dbReference type="AlphaFoldDB" id="A0A6J4VF35"/>
<dbReference type="Pfam" id="PF03992">
    <property type="entry name" value="ABM"/>
    <property type="match status" value="1"/>
</dbReference>
<gene>
    <name evidence="2" type="ORF">AVDCRST_MAG87-2519</name>
</gene>
<reference evidence="2" key="1">
    <citation type="submission" date="2020-02" db="EMBL/GenBank/DDBJ databases">
        <authorList>
            <person name="Meier V. D."/>
        </authorList>
    </citation>
    <scope>NUCLEOTIDE SEQUENCE</scope>
    <source>
        <strain evidence="2">AVDCRST_MAG87</strain>
    </source>
</reference>
<evidence type="ECO:0000313" key="2">
    <source>
        <dbReference type="EMBL" id="CAA9572076.1"/>
    </source>
</evidence>
<dbReference type="SUPFAM" id="SSF54909">
    <property type="entry name" value="Dimeric alpha+beta barrel"/>
    <property type="match status" value="1"/>
</dbReference>
<dbReference type="EMBL" id="CADCWJ010000551">
    <property type="protein sequence ID" value="CAA9572076.1"/>
    <property type="molecule type" value="Genomic_DNA"/>
</dbReference>
<dbReference type="InterPro" id="IPR011008">
    <property type="entry name" value="Dimeric_a/b-barrel"/>
</dbReference>
<evidence type="ECO:0000259" key="1">
    <source>
        <dbReference type="PROSITE" id="PS51725"/>
    </source>
</evidence>
<accession>A0A6J4VF35</accession>
<proteinExistence type="predicted"/>
<feature type="domain" description="ABM" evidence="1">
    <location>
        <begin position="11"/>
        <end position="102"/>
    </location>
</feature>
<protein>
    <recommendedName>
        <fullName evidence="1">ABM domain-containing protein</fullName>
    </recommendedName>
</protein>
<dbReference type="PROSITE" id="PS51725">
    <property type="entry name" value="ABM"/>
    <property type="match status" value="1"/>
</dbReference>